<keyword evidence="3" id="KW-1185">Reference proteome</keyword>
<evidence type="ECO:0000313" key="3">
    <source>
        <dbReference type="Proteomes" id="UP000278746"/>
    </source>
</evidence>
<dbReference type="Proteomes" id="UP000278746">
    <property type="component" value="Unassembled WGS sequence"/>
</dbReference>
<dbReference type="Pfam" id="PF22187">
    <property type="entry name" value="DUF6946"/>
    <property type="match status" value="1"/>
</dbReference>
<dbReference type="RefSeq" id="WP_122897536.1">
    <property type="nucleotide sequence ID" value="NZ_RHIB01000001.1"/>
</dbReference>
<gene>
    <name evidence="2" type="ORF">EBO34_08860</name>
</gene>
<reference evidence="2 3" key="1">
    <citation type="submission" date="2018-10" db="EMBL/GenBank/DDBJ databases">
        <title>Bacillus Keqinensis sp. nov., a moderately halophilic bacterium isolated from a saline-alkaline lake.</title>
        <authorList>
            <person name="Wang H."/>
        </authorList>
    </citation>
    <scope>NUCLEOTIDE SEQUENCE [LARGE SCALE GENOMIC DNA]</scope>
    <source>
        <strain evidence="2 3">KQ-3</strain>
    </source>
</reference>
<comment type="caution">
    <text evidence="2">The sequence shown here is derived from an EMBL/GenBank/DDBJ whole genome shotgun (WGS) entry which is preliminary data.</text>
</comment>
<dbReference type="AlphaFoldDB" id="A0A3M7TZ21"/>
<sequence>MSTFFNPAGETESWSSRLADKKKQWVKGRSAMELAESWESARGFPMRIEEAFKRSGEPLFKEVTFLYGFPEYKVPLRGGATGWQNDLYVLAKAKDELITIMVEGKVDEPFGPVVSSWYGADPGDGKKERLKFLLETLGLEGMDVADKRYQLLHRTASAVIEAKRIGAKHALMLVHSFSETGKGYKDYEAFLDLFPVIAEKDSISGPAAIDEVDLYFGWVTDEL</sequence>
<dbReference type="InterPro" id="IPR054024">
    <property type="entry name" value="DUF6946"/>
</dbReference>
<name>A0A3M7TZ21_9BACI</name>
<protein>
    <recommendedName>
        <fullName evidence="1">DUF6946 domain-containing protein</fullName>
    </recommendedName>
</protein>
<feature type="domain" description="DUF6946" evidence="1">
    <location>
        <begin position="9"/>
        <end position="222"/>
    </location>
</feature>
<evidence type="ECO:0000259" key="1">
    <source>
        <dbReference type="Pfam" id="PF22187"/>
    </source>
</evidence>
<proteinExistence type="predicted"/>
<accession>A0A3M7TZ21</accession>
<dbReference type="EMBL" id="RHIB01000001">
    <property type="protein sequence ID" value="RNA70024.1"/>
    <property type="molecule type" value="Genomic_DNA"/>
</dbReference>
<evidence type="ECO:0000313" key="2">
    <source>
        <dbReference type="EMBL" id="RNA70024.1"/>
    </source>
</evidence>
<dbReference type="OrthoDB" id="2844408at2"/>
<organism evidence="2 3">
    <name type="scientific">Alteribacter keqinensis</name>
    <dbReference type="NCBI Taxonomy" id="2483800"/>
    <lineage>
        <taxon>Bacteria</taxon>
        <taxon>Bacillati</taxon>
        <taxon>Bacillota</taxon>
        <taxon>Bacilli</taxon>
        <taxon>Bacillales</taxon>
        <taxon>Bacillaceae</taxon>
        <taxon>Alteribacter</taxon>
    </lineage>
</organism>